<reference evidence="1 2" key="1">
    <citation type="journal article" date="2023" name="Commun. Biol.">
        <title>Reorganization of the ancestral sex-determining regions during the evolution of trioecy in Pleodorina starrii.</title>
        <authorList>
            <person name="Takahashi K."/>
            <person name="Suzuki S."/>
            <person name="Kawai-Toyooka H."/>
            <person name="Yamamoto K."/>
            <person name="Hamaji T."/>
            <person name="Ootsuki R."/>
            <person name="Yamaguchi H."/>
            <person name="Kawachi M."/>
            <person name="Higashiyama T."/>
            <person name="Nozaki H."/>
        </authorList>
    </citation>
    <scope>NUCLEOTIDE SEQUENCE [LARGE SCALE GENOMIC DNA]</scope>
    <source>
        <strain evidence="1 2">NIES-4479</strain>
    </source>
</reference>
<proteinExistence type="predicted"/>
<evidence type="ECO:0000313" key="2">
    <source>
        <dbReference type="Proteomes" id="UP001165080"/>
    </source>
</evidence>
<dbReference type="EMBL" id="BRXU01000066">
    <property type="protein sequence ID" value="GLC62497.1"/>
    <property type="molecule type" value="Genomic_DNA"/>
</dbReference>
<dbReference type="AlphaFoldDB" id="A0A9W6C2T7"/>
<evidence type="ECO:0000313" key="1">
    <source>
        <dbReference type="EMBL" id="GLC62497.1"/>
    </source>
</evidence>
<name>A0A9W6C2T7_9CHLO</name>
<sequence>MSTPNPVLGEVPVVGSFAVAAQLRKTTAGTTARVIVALPEDVKITPAALVPALLSLGQQVLLDYRLSGHELPEVEVTAVERVETAPTTVTATGFTLGVINDLAARRSAIAVDSDLLLGNDGGVLLIAATLLAGAEHLLEAGDHSTDRPAPTRSRSHHRR</sequence>
<organism evidence="1 2">
    <name type="scientific">Pleodorina starrii</name>
    <dbReference type="NCBI Taxonomy" id="330485"/>
    <lineage>
        <taxon>Eukaryota</taxon>
        <taxon>Viridiplantae</taxon>
        <taxon>Chlorophyta</taxon>
        <taxon>core chlorophytes</taxon>
        <taxon>Chlorophyceae</taxon>
        <taxon>CS clade</taxon>
        <taxon>Chlamydomonadales</taxon>
        <taxon>Volvocaceae</taxon>
        <taxon>Pleodorina</taxon>
    </lineage>
</organism>
<accession>A0A9W6C2T7</accession>
<dbReference type="Proteomes" id="UP001165080">
    <property type="component" value="Unassembled WGS sequence"/>
</dbReference>
<comment type="caution">
    <text evidence="1">The sequence shown here is derived from an EMBL/GenBank/DDBJ whole genome shotgun (WGS) entry which is preliminary data.</text>
</comment>
<keyword evidence="2" id="KW-1185">Reference proteome</keyword>
<gene>
    <name evidence="1" type="primary">PLESTB003622</name>
    <name evidence="1" type="ORF">PLESTB_001906200</name>
</gene>
<protein>
    <submittedName>
        <fullName evidence="1">Uncharacterized protein</fullName>
    </submittedName>
</protein>